<dbReference type="Pfam" id="PF00096">
    <property type="entry name" value="zf-C2H2"/>
    <property type="match status" value="2"/>
</dbReference>
<dbReference type="SMART" id="SM00355">
    <property type="entry name" value="ZnF_C2H2"/>
    <property type="match status" value="6"/>
</dbReference>
<keyword evidence="2" id="KW-0479">Metal-binding</keyword>
<dbReference type="InterPro" id="IPR036236">
    <property type="entry name" value="Znf_C2H2_sf"/>
</dbReference>
<dbReference type="Pfam" id="PF13912">
    <property type="entry name" value="zf-C2H2_6"/>
    <property type="match status" value="1"/>
</dbReference>
<evidence type="ECO:0000256" key="3">
    <source>
        <dbReference type="ARBA" id="ARBA00022737"/>
    </source>
</evidence>
<accession>A0A3S0ZNX9</accession>
<organism evidence="12 13">
    <name type="scientific">Elysia chlorotica</name>
    <name type="common">Eastern emerald elysia</name>
    <name type="synonym">Sea slug</name>
    <dbReference type="NCBI Taxonomy" id="188477"/>
    <lineage>
        <taxon>Eukaryota</taxon>
        <taxon>Metazoa</taxon>
        <taxon>Spiralia</taxon>
        <taxon>Lophotrochozoa</taxon>
        <taxon>Mollusca</taxon>
        <taxon>Gastropoda</taxon>
        <taxon>Heterobranchia</taxon>
        <taxon>Euthyneura</taxon>
        <taxon>Panpulmonata</taxon>
        <taxon>Sacoglossa</taxon>
        <taxon>Placobranchoidea</taxon>
        <taxon>Plakobranchidae</taxon>
        <taxon>Elysia</taxon>
    </lineage>
</organism>
<gene>
    <name evidence="12" type="ORF">EGW08_009905</name>
</gene>
<comment type="subcellular location">
    <subcellularLocation>
        <location evidence="1">Nucleus</location>
    </subcellularLocation>
</comment>
<dbReference type="AlphaFoldDB" id="A0A3S0ZNX9"/>
<reference evidence="12 13" key="1">
    <citation type="submission" date="2019-01" db="EMBL/GenBank/DDBJ databases">
        <title>A draft genome assembly of the solar-powered sea slug Elysia chlorotica.</title>
        <authorList>
            <person name="Cai H."/>
            <person name="Li Q."/>
            <person name="Fang X."/>
            <person name="Li J."/>
            <person name="Curtis N.E."/>
            <person name="Altenburger A."/>
            <person name="Shibata T."/>
            <person name="Feng M."/>
            <person name="Maeda T."/>
            <person name="Schwartz J.A."/>
            <person name="Shigenobu S."/>
            <person name="Lundholm N."/>
            <person name="Nishiyama T."/>
            <person name="Yang H."/>
            <person name="Hasebe M."/>
            <person name="Li S."/>
            <person name="Pierce S.K."/>
            <person name="Wang J."/>
        </authorList>
    </citation>
    <scope>NUCLEOTIDE SEQUENCE [LARGE SCALE GENOMIC DNA]</scope>
    <source>
        <strain evidence="12">EC2010</strain>
        <tissue evidence="12">Whole organism of an adult</tissue>
    </source>
</reference>
<dbReference type="InterPro" id="IPR041588">
    <property type="entry name" value="Integrase_H2C2"/>
</dbReference>
<dbReference type="SUPFAM" id="SSF57667">
    <property type="entry name" value="beta-beta-alpha zinc fingers"/>
    <property type="match status" value="3"/>
</dbReference>
<keyword evidence="6" id="KW-0805">Transcription regulation</keyword>
<sequence>MYYRVIHLYRSKGHFPANSSANFKGKVHRMADAFVLENDTLLYKGRGEKTSLRKVVMTTEERLSKMAEAHIQNEKHVSQFKALDYLNAEKLYWKSMHTDVQAFVTACPGCRFGEAKKRRKSSPKHLRWLKATAPVDEEDSDAEATSDDVSYENLWMYIKKKVTPDTLSRSALLLFRKRAKNFKIEKGILYYFHRSDGKRKPRFVLRTEKEKQEALRKVHSGSGAEHLGEGLMKDKLRQSVFWYGMSCDVKRFIASCTQCRKSEQHIQSAAADKQDTALEDKVKLYQDYFAGKNINPKQECLDSLFPYKESNDDLVATALETAEVMTLNEAVAFSCARQGKPNQEPESPAFSSNFGTAVSQKQKILRTELGKISTMHHTYHQSDNLEEMGDAIDDEMNEPTFQQTTCHVEKMSVSERLEKFPLTVPKLQRIRKRCDHCFEILLGENNYKAHMYKHTGVKPFECDQCHKRFTNIKGLRLHSRKHTGHRPFLCNICGRGFPRSASLRYHIKTHERGNHAPLTCDLCQRTFTTMNRLIKHKGYKHPAQTPVFSCDQCGKRFTAKRSLKRHEETHKGIRKYQCNFCKRRFFRKEYLDYHLVSHANEDPSLLENHKCRSKSKRPVPASLRKKGFTDGLVTVTLNTPPGTELDGNQDAYSQIVEVQVPEGWSQLQREQTLVYELGPDETLVPSNTSQVDGSTTTMVVMETPSLSSALGDAGMEVRHIFLPSQDNALQGQQHHSHHAQTQVSLAQPSNQEDHGHQQQERNGRNTERQPESEIKVSSEIIDSLQQQQQYHTRQQHHHQDSYGPTMIKLTQEDIVSLQQHQQHQLPQSHNHIPTTGHGDSKNIEISLPSGTTHMVTLPSGIVEGQIIPGAGNVSEETIQYQVECLPGETLTEADYNAIRMLAQASLAGGTQHLTQQ</sequence>
<evidence type="ECO:0000256" key="10">
    <source>
        <dbReference type="SAM" id="MobiDB-lite"/>
    </source>
</evidence>
<feature type="domain" description="C2H2-type" evidence="11">
    <location>
        <begin position="488"/>
        <end position="515"/>
    </location>
</feature>
<dbReference type="OrthoDB" id="654211at2759"/>
<protein>
    <recommendedName>
        <fullName evidence="11">C2H2-type domain-containing protein</fullName>
    </recommendedName>
</protein>
<evidence type="ECO:0000256" key="9">
    <source>
        <dbReference type="PROSITE-ProRule" id="PRU00042"/>
    </source>
</evidence>
<keyword evidence="5" id="KW-0862">Zinc</keyword>
<proteinExistence type="predicted"/>
<feature type="domain" description="C2H2-type" evidence="11">
    <location>
        <begin position="460"/>
        <end position="487"/>
    </location>
</feature>
<dbReference type="Gene3D" id="1.10.340.70">
    <property type="match status" value="2"/>
</dbReference>
<keyword evidence="13" id="KW-1185">Reference proteome</keyword>
<evidence type="ECO:0000256" key="7">
    <source>
        <dbReference type="ARBA" id="ARBA00023163"/>
    </source>
</evidence>
<evidence type="ECO:0000256" key="8">
    <source>
        <dbReference type="ARBA" id="ARBA00023242"/>
    </source>
</evidence>
<feature type="domain" description="C2H2-type" evidence="11">
    <location>
        <begin position="576"/>
        <end position="603"/>
    </location>
</feature>
<dbReference type="PROSITE" id="PS50157">
    <property type="entry name" value="ZINC_FINGER_C2H2_2"/>
    <property type="match status" value="6"/>
</dbReference>
<name>A0A3S0ZNX9_ELYCH</name>
<evidence type="ECO:0000256" key="4">
    <source>
        <dbReference type="ARBA" id="ARBA00022771"/>
    </source>
</evidence>
<dbReference type="Proteomes" id="UP000271974">
    <property type="component" value="Unassembled WGS sequence"/>
</dbReference>
<evidence type="ECO:0000313" key="13">
    <source>
        <dbReference type="Proteomes" id="UP000271974"/>
    </source>
</evidence>
<dbReference type="FunFam" id="3.30.160.60:FF:000100">
    <property type="entry name" value="Zinc finger 45-like"/>
    <property type="match status" value="1"/>
</dbReference>
<dbReference type="FunFam" id="3.30.160.60:FF:001289">
    <property type="entry name" value="Zinc finger protein 574"/>
    <property type="match status" value="1"/>
</dbReference>
<keyword evidence="8" id="KW-0539">Nucleus</keyword>
<evidence type="ECO:0000256" key="1">
    <source>
        <dbReference type="ARBA" id="ARBA00004123"/>
    </source>
</evidence>
<feature type="compositionally biased region" description="Polar residues" evidence="10">
    <location>
        <begin position="728"/>
        <end position="750"/>
    </location>
</feature>
<feature type="compositionally biased region" description="Basic and acidic residues" evidence="10">
    <location>
        <begin position="751"/>
        <end position="775"/>
    </location>
</feature>
<dbReference type="InterPro" id="IPR013087">
    <property type="entry name" value="Znf_C2H2_type"/>
</dbReference>
<dbReference type="InterPro" id="IPR050888">
    <property type="entry name" value="ZnF_C2H2-type_TF"/>
</dbReference>
<keyword evidence="4 9" id="KW-0863">Zinc-finger</keyword>
<dbReference type="GO" id="GO:0005634">
    <property type="term" value="C:nucleus"/>
    <property type="evidence" value="ECO:0007669"/>
    <property type="project" value="UniProtKB-SubCell"/>
</dbReference>
<dbReference type="PROSITE" id="PS00028">
    <property type="entry name" value="ZINC_FINGER_C2H2_1"/>
    <property type="match status" value="6"/>
</dbReference>
<dbReference type="STRING" id="188477.A0A3S0ZNX9"/>
<evidence type="ECO:0000313" key="12">
    <source>
        <dbReference type="EMBL" id="RUS82315.1"/>
    </source>
</evidence>
<comment type="caution">
    <text evidence="12">The sequence shown here is derived from an EMBL/GenBank/DDBJ whole genome shotgun (WGS) entry which is preliminary data.</text>
</comment>
<dbReference type="EMBL" id="RQTK01000291">
    <property type="protein sequence ID" value="RUS82315.1"/>
    <property type="molecule type" value="Genomic_DNA"/>
</dbReference>
<feature type="domain" description="C2H2-type" evidence="11">
    <location>
        <begin position="432"/>
        <end position="459"/>
    </location>
</feature>
<keyword evidence="7" id="KW-0804">Transcription</keyword>
<feature type="domain" description="C2H2-type" evidence="11">
    <location>
        <begin position="518"/>
        <end position="546"/>
    </location>
</feature>
<keyword evidence="3" id="KW-0677">Repeat</keyword>
<evidence type="ECO:0000256" key="2">
    <source>
        <dbReference type="ARBA" id="ARBA00022723"/>
    </source>
</evidence>
<evidence type="ECO:0000259" key="11">
    <source>
        <dbReference type="PROSITE" id="PS50157"/>
    </source>
</evidence>
<dbReference type="PANTHER" id="PTHR24406">
    <property type="entry name" value="TRANSCRIPTIONAL REPRESSOR CTCFL-RELATED"/>
    <property type="match status" value="1"/>
</dbReference>
<feature type="domain" description="C2H2-type" evidence="11">
    <location>
        <begin position="548"/>
        <end position="575"/>
    </location>
</feature>
<dbReference type="FunFam" id="3.30.160.60:FF:000110">
    <property type="entry name" value="Zinc finger protein-like"/>
    <property type="match status" value="1"/>
</dbReference>
<evidence type="ECO:0000256" key="5">
    <source>
        <dbReference type="ARBA" id="ARBA00022833"/>
    </source>
</evidence>
<dbReference type="GO" id="GO:0008270">
    <property type="term" value="F:zinc ion binding"/>
    <property type="evidence" value="ECO:0007669"/>
    <property type="project" value="UniProtKB-KW"/>
</dbReference>
<dbReference type="Gene3D" id="3.30.160.60">
    <property type="entry name" value="Classic Zinc Finger"/>
    <property type="match status" value="4"/>
</dbReference>
<dbReference type="GO" id="GO:0006357">
    <property type="term" value="P:regulation of transcription by RNA polymerase II"/>
    <property type="evidence" value="ECO:0007669"/>
    <property type="project" value="UniProtKB-ARBA"/>
</dbReference>
<dbReference type="Pfam" id="PF17921">
    <property type="entry name" value="Integrase_H2C2"/>
    <property type="match status" value="1"/>
</dbReference>
<feature type="region of interest" description="Disordered" evidence="10">
    <location>
        <begin position="728"/>
        <end position="775"/>
    </location>
</feature>
<evidence type="ECO:0000256" key="6">
    <source>
        <dbReference type="ARBA" id="ARBA00023015"/>
    </source>
</evidence>